<reference evidence="3" key="2">
    <citation type="submission" date="2017-10" db="EMBL/GenBank/DDBJ databases">
        <title>Ladona fulva Genome sequencing and assembly.</title>
        <authorList>
            <person name="Murali S."/>
            <person name="Richards S."/>
            <person name="Bandaranaike D."/>
            <person name="Bellair M."/>
            <person name="Blankenburg K."/>
            <person name="Chao H."/>
            <person name="Dinh H."/>
            <person name="Doddapaneni H."/>
            <person name="Dugan-Rocha S."/>
            <person name="Elkadiri S."/>
            <person name="Gnanaolivu R."/>
            <person name="Hernandez B."/>
            <person name="Skinner E."/>
            <person name="Javaid M."/>
            <person name="Lee S."/>
            <person name="Li M."/>
            <person name="Ming W."/>
            <person name="Munidasa M."/>
            <person name="Muniz J."/>
            <person name="Nguyen L."/>
            <person name="Hughes D."/>
            <person name="Osuji N."/>
            <person name="Pu L.-L."/>
            <person name="Puazo M."/>
            <person name="Qu C."/>
            <person name="Quiroz J."/>
            <person name="Raj R."/>
            <person name="Weissenberger G."/>
            <person name="Xin Y."/>
            <person name="Zou X."/>
            <person name="Han Y."/>
            <person name="Worley K."/>
            <person name="Muzny D."/>
            <person name="Gibbs R."/>
        </authorList>
    </citation>
    <scope>NUCLEOTIDE SEQUENCE</scope>
    <source>
        <strain evidence="3">Sampled in the wild</strain>
    </source>
</reference>
<dbReference type="Proteomes" id="UP000792457">
    <property type="component" value="Unassembled WGS sequence"/>
</dbReference>
<evidence type="ECO:0000259" key="2">
    <source>
        <dbReference type="PROSITE" id="PS51082"/>
    </source>
</evidence>
<accession>A0A8K0KBP5</accession>
<evidence type="ECO:0000313" key="3">
    <source>
        <dbReference type="EMBL" id="KAG8229483.1"/>
    </source>
</evidence>
<feature type="domain" description="WH2" evidence="2">
    <location>
        <begin position="41"/>
        <end position="58"/>
    </location>
</feature>
<feature type="compositionally biased region" description="Low complexity" evidence="1">
    <location>
        <begin position="125"/>
        <end position="134"/>
    </location>
</feature>
<protein>
    <recommendedName>
        <fullName evidence="2">WH2 domain-containing protein</fullName>
    </recommendedName>
</protein>
<evidence type="ECO:0000313" key="4">
    <source>
        <dbReference type="Proteomes" id="UP000792457"/>
    </source>
</evidence>
<organism evidence="3 4">
    <name type="scientific">Ladona fulva</name>
    <name type="common">Scarce chaser dragonfly</name>
    <name type="synonym">Libellula fulva</name>
    <dbReference type="NCBI Taxonomy" id="123851"/>
    <lineage>
        <taxon>Eukaryota</taxon>
        <taxon>Metazoa</taxon>
        <taxon>Ecdysozoa</taxon>
        <taxon>Arthropoda</taxon>
        <taxon>Hexapoda</taxon>
        <taxon>Insecta</taxon>
        <taxon>Pterygota</taxon>
        <taxon>Palaeoptera</taxon>
        <taxon>Odonata</taxon>
        <taxon>Epiprocta</taxon>
        <taxon>Anisoptera</taxon>
        <taxon>Libelluloidea</taxon>
        <taxon>Libellulidae</taxon>
        <taxon>Ladona</taxon>
    </lineage>
</organism>
<reference evidence="3" key="1">
    <citation type="submission" date="2013-04" db="EMBL/GenBank/DDBJ databases">
        <authorList>
            <person name="Qu J."/>
            <person name="Murali S.C."/>
            <person name="Bandaranaike D."/>
            <person name="Bellair M."/>
            <person name="Blankenburg K."/>
            <person name="Chao H."/>
            <person name="Dinh H."/>
            <person name="Doddapaneni H."/>
            <person name="Downs B."/>
            <person name="Dugan-Rocha S."/>
            <person name="Elkadiri S."/>
            <person name="Gnanaolivu R.D."/>
            <person name="Hernandez B."/>
            <person name="Javaid M."/>
            <person name="Jayaseelan J.C."/>
            <person name="Lee S."/>
            <person name="Li M."/>
            <person name="Ming W."/>
            <person name="Munidasa M."/>
            <person name="Muniz J."/>
            <person name="Nguyen L."/>
            <person name="Ongeri F."/>
            <person name="Osuji N."/>
            <person name="Pu L.-L."/>
            <person name="Puazo M."/>
            <person name="Qu C."/>
            <person name="Quiroz J."/>
            <person name="Raj R."/>
            <person name="Weissenberger G."/>
            <person name="Xin Y."/>
            <person name="Zou X."/>
            <person name="Han Y."/>
            <person name="Richards S."/>
            <person name="Worley K."/>
            <person name="Muzny D."/>
            <person name="Gibbs R."/>
        </authorList>
    </citation>
    <scope>NUCLEOTIDE SEQUENCE</scope>
    <source>
        <strain evidence="3">Sampled in the wild</strain>
    </source>
</reference>
<feature type="compositionally biased region" description="Pro residues" evidence="1">
    <location>
        <begin position="159"/>
        <end position="168"/>
    </location>
</feature>
<dbReference type="Pfam" id="PF02205">
    <property type="entry name" value="WH2"/>
    <property type="match status" value="1"/>
</dbReference>
<feature type="region of interest" description="Disordered" evidence="1">
    <location>
        <begin position="1"/>
        <end position="175"/>
    </location>
</feature>
<dbReference type="GO" id="GO:0003779">
    <property type="term" value="F:actin binding"/>
    <property type="evidence" value="ECO:0007669"/>
    <property type="project" value="InterPro"/>
</dbReference>
<keyword evidence="4" id="KW-1185">Reference proteome</keyword>
<proteinExistence type="predicted"/>
<sequence length="175" mass="17729">MIKTQAKWTATMPAPPPPPGPPPPPSFSISSKDSTKGSGDGRDLLLQSIRQGAKLKKAVTNDRSAPLVSGKGSTSASSTLSKNSSNNGNNEIKSNGVPAGGLGGLFAGGMPKLKPTGRAFGGGSPSTSSSSSGSEQTSNFIPQQEASRRPFPADLKNRGPPPQPPPSSQKPNISA</sequence>
<dbReference type="EMBL" id="KZ308432">
    <property type="protein sequence ID" value="KAG8229483.1"/>
    <property type="molecule type" value="Genomic_DNA"/>
</dbReference>
<evidence type="ECO:0000256" key="1">
    <source>
        <dbReference type="SAM" id="MobiDB-lite"/>
    </source>
</evidence>
<feature type="compositionally biased region" description="Gly residues" evidence="1">
    <location>
        <begin position="98"/>
        <end position="107"/>
    </location>
</feature>
<dbReference type="InterPro" id="IPR003124">
    <property type="entry name" value="WH2_dom"/>
</dbReference>
<feature type="compositionally biased region" description="Pro residues" evidence="1">
    <location>
        <begin position="13"/>
        <end position="26"/>
    </location>
</feature>
<feature type="compositionally biased region" description="Low complexity" evidence="1">
    <location>
        <begin position="69"/>
        <end position="96"/>
    </location>
</feature>
<dbReference type="AlphaFoldDB" id="A0A8K0KBP5"/>
<feature type="compositionally biased region" description="Basic and acidic residues" evidence="1">
    <location>
        <begin position="33"/>
        <end position="43"/>
    </location>
</feature>
<name>A0A8K0KBP5_LADFU</name>
<feature type="compositionally biased region" description="Polar residues" evidence="1">
    <location>
        <begin position="135"/>
        <end position="145"/>
    </location>
</feature>
<dbReference type="PROSITE" id="PS51082">
    <property type="entry name" value="WH2"/>
    <property type="match status" value="1"/>
</dbReference>
<feature type="non-terminal residue" evidence="3">
    <location>
        <position position="1"/>
    </location>
</feature>
<comment type="caution">
    <text evidence="3">The sequence shown here is derived from an EMBL/GenBank/DDBJ whole genome shotgun (WGS) entry which is preliminary data.</text>
</comment>
<gene>
    <name evidence="3" type="ORF">J437_LFUL010057</name>
</gene>